<evidence type="ECO:0000313" key="2">
    <source>
        <dbReference type="EMBL" id="GMI33791.1"/>
    </source>
</evidence>
<reference evidence="2 3" key="1">
    <citation type="journal article" date="2023" name="Commun. Biol.">
        <title>Genome analysis of Parmales, the sister group of diatoms, reveals the evolutionary specialization of diatoms from phago-mixotrophs to photoautotrophs.</title>
        <authorList>
            <person name="Ban H."/>
            <person name="Sato S."/>
            <person name="Yoshikawa S."/>
            <person name="Yamada K."/>
            <person name="Nakamura Y."/>
            <person name="Ichinomiya M."/>
            <person name="Sato N."/>
            <person name="Blanc-Mathieu R."/>
            <person name="Endo H."/>
            <person name="Kuwata A."/>
            <person name="Ogata H."/>
        </authorList>
    </citation>
    <scope>NUCLEOTIDE SEQUENCE [LARGE SCALE GENOMIC DNA]</scope>
</reference>
<proteinExistence type="predicted"/>
<dbReference type="InterPro" id="IPR001680">
    <property type="entry name" value="WD40_rpt"/>
</dbReference>
<evidence type="ECO:0000256" key="1">
    <source>
        <dbReference type="PROSITE-ProRule" id="PRU00221"/>
    </source>
</evidence>
<evidence type="ECO:0000313" key="3">
    <source>
        <dbReference type="Proteomes" id="UP001165060"/>
    </source>
</evidence>
<protein>
    <submittedName>
        <fullName evidence="2">Uncharacterized protein</fullName>
    </submittedName>
</protein>
<comment type="caution">
    <text evidence="2">The sequence shown here is derived from an EMBL/GenBank/DDBJ whole genome shotgun (WGS) entry which is preliminary data.</text>
</comment>
<accession>A0ABQ6MW47</accession>
<dbReference type="Proteomes" id="UP001165060">
    <property type="component" value="Unassembled WGS sequence"/>
</dbReference>
<dbReference type="PROSITE" id="PS50082">
    <property type="entry name" value="WD_REPEATS_2"/>
    <property type="match status" value="1"/>
</dbReference>
<gene>
    <name evidence="2" type="ORF">TeGR_g5340</name>
</gene>
<feature type="non-terminal residue" evidence="2">
    <location>
        <position position="1"/>
    </location>
</feature>
<dbReference type="EMBL" id="BRYB01004586">
    <property type="protein sequence ID" value="GMI33791.1"/>
    <property type="molecule type" value="Genomic_DNA"/>
</dbReference>
<sequence length="162" mass="16480">IISGSENGSVYIWNTAIPTTSGMSLFASSKADNKNKSYESFESCKATPPIVTEALFVPLRSVKHAFTASGVMDGGSAWDTVHDLSASMVVAADYEGGLKIYIKRSVFDDIVEANRVDDTPDAAGLGDMPANGGGAGGGGFAAGPGMFGSVGGGYDPSAATEL</sequence>
<keyword evidence="1" id="KW-0853">WD repeat</keyword>
<keyword evidence="3" id="KW-1185">Reference proteome</keyword>
<feature type="repeat" description="WD" evidence="1">
    <location>
        <begin position="1"/>
        <end position="14"/>
    </location>
</feature>
<name>A0ABQ6MW47_9STRA</name>
<organism evidence="2 3">
    <name type="scientific">Tetraparma gracilis</name>
    <dbReference type="NCBI Taxonomy" id="2962635"/>
    <lineage>
        <taxon>Eukaryota</taxon>
        <taxon>Sar</taxon>
        <taxon>Stramenopiles</taxon>
        <taxon>Ochrophyta</taxon>
        <taxon>Bolidophyceae</taxon>
        <taxon>Parmales</taxon>
        <taxon>Triparmaceae</taxon>
        <taxon>Tetraparma</taxon>
    </lineage>
</organism>